<dbReference type="RefSeq" id="WP_053399170.1">
    <property type="nucleotide sequence ID" value="NZ_LFQU01000041.1"/>
</dbReference>
<name>A0A8E1UQQ0_9BACT</name>
<reference evidence="2 3" key="1">
    <citation type="submission" date="2015-06" db="EMBL/GenBank/DDBJ databases">
        <title>Prevotella sp. 109, sp. nov., a novel member of the family Prevotellaceae isolated from human faeces.</title>
        <authorList>
            <person name="Shkoporov A.N."/>
            <person name="Chaplin A.V."/>
            <person name="Kafarskaia L.I."/>
            <person name="Efimov B.A."/>
        </authorList>
    </citation>
    <scope>NUCLEOTIDE SEQUENCE [LARGE SCALE GENOMIC DNA]</scope>
    <source>
        <strain evidence="2 3">109</strain>
    </source>
</reference>
<sequence>MGLFKQRRPRGFQHQYLYADERKDVLKNVEERAKRELGVADDKGKSSHEDRIRGAFLNATKYARRRSERRLSGGFILSTGVILLLIVLLVVVWKFLLYFN</sequence>
<gene>
    <name evidence="2" type="ORF">ACU52_13505</name>
</gene>
<organism evidence="2 3">
    <name type="scientific">Xylanibacter rarus</name>
    <dbReference type="NCBI Taxonomy" id="1676614"/>
    <lineage>
        <taxon>Bacteria</taxon>
        <taxon>Pseudomonadati</taxon>
        <taxon>Bacteroidota</taxon>
        <taxon>Bacteroidia</taxon>
        <taxon>Bacteroidales</taxon>
        <taxon>Prevotellaceae</taxon>
        <taxon>Xylanibacter</taxon>
    </lineage>
</organism>
<evidence type="ECO:0000256" key="1">
    <source>
        <dbReference type="SAM" id="Phobius"/>
    </source>
</evidence>
<protein>
    <recommendedName>
        <fullName evidence="4">Ubiquitin carboxyl-hydrolase</fullName>
    </recommendedName>
</protein>
<keyword evidence="1" id="KW-0472">Membrane</keyword>
<feature type="transmembrane region" description="Helical" evidence="1">
    <location>
        <begin position="74"/>
        <end position="96"/>
    </location>
</feature>
<comment type="caution">
    <text evidence="2">The sequence shown here is derived from an EMBL/GenBank/DDBJ whole genome shotgun (WGS) entry which is preliminary data.</text>
</comment>
<keyword evidence="1" id="KW-0812">Transmembrane</keyword>
<dbReference type="AlphaFoldDB" id="A0A8E1UQQ0"/>
<evidence type="ECO:0008006" key="4">
    <source>
        <dbReference type="Google" id="ProtNLM"/>
    </source>
</evidence>
<keyword evidence="3" id="KW-1185">Reference proteome</keyword>
<dbReference type="Proteomes" id="UP000036951">
    <property type="component" value="Unassembled WGS sequence"/>
</dbReference>
<accession>A0A8E1UQQ0</accession>
<proteinExistence type="predicted"/>
<keyword evidence="1" id="KW-1133">Transmembrane helix</keyword>
<evidence type="ECO:0000313" key="3">
    <source>
        <dbReference type="Proteomes" id="UP000036951"/>
    </source>
</evidence>
<dbReference type="EMBL" id="LFQU01000041">
    <property type="protein sequence ID" value="KOO66961.1"/>
    <property type="molecule type" value="Genomic_DNA"/>
</dbReference>
<evidence type="ECO:0000313" key="2">
    <source>
        <dbReference type="EMBL" id="KOO66961.1"/>
    </source>
</evidence>